<keyword evidence="5 12" id="KW-0436">Ligase</keyword>
<keyword evidence="12" id="KW-0443">Lipid metabolism</keyword>
<evidence type="ECO:0000259" key="13">
    <source>
        <dbReference type="PROSITE" id="PS50975"/>
    </source>
</evidence>
<keyword evidence="12" id="KW-0444">Lipid biosynthesis</keyword>
<dbReference type="PANTHER" id="PTHR48095">
    <property type="entry name" value="PYRUVATE CARBOXYLASE SUBUNIT A"/>
    <property type="match status" value="1"/>
</dbReference>
<name>A0ABQ5TLD3_9BACI</name>
<evidence type="ECO:0000256" key="11">
    <source>
        <dbReference type="PROSITE-ProRule" id="PRU00409"/>
    </source>
</evidence>
<dbReference type="RefSeq" id="WP_017796999.1">
    <property type="nucleotide sequence ID" value="NZ_BSKO01000001.1"/>
</dbReference>
<keyword evidence="12" id="KW-0275">Fatty acid biosynthesis</keyword>
<dbReference type="SMART" id="SM00878">
    <property type="entry name" value="Biotin_carb_C"/>
    <property type="match status" value="1"/>
</dbReference>
<dbReference type="NCBIfam" id="NF006367">
    <property type="entry name" value="PRK08591.1"/>
    <property type="match status" value="1"/>
</dbReference>
<feature type="domain" description="Biotin carboxylation" evidence="14">
    <location>
        <begin position="1"/>
        <end position="447"/>
    </location>
</feature>
<comment type="function">
    <text evidence="1 12">This protein is a component of the acetyl coenzyme A carboxylase complex; first, biotin carboxylase catalyzes the carboxylation of the carrier protein and then the transcarboxylase transfers the carboxyl group to form malonyl-CoA.</text>
</comment>
<comment type="pathway">
    <text evidence="2 12">Lipid metabolism; malonyl-CoA biosynthesis; malonyl-CoA from acetyl-CoA: step 1/1.</text>
</comment>
<dbReference type="Pfam" id="PF02785">
    <property type="entry name" value="Biotin_carb_C"/>
    <property type="match status" value="1"/>
</dbReference>
<evidence type="ECO:0000256" key="3">
    <source>
        <dbReference type="ARBA" id="ARBA00011750"/>
    </source>
</evidence>
<evidence type="ECO:0000256" key="10">
    <source>
        <dbReference type="ARBA" id="ARBA00048600"/>
    </source>
</evidence>
<dbReference type="SUPFAM" id="SSF51246">
    <property type="entry name" value="Rudiment single hybrid motif"/>
    <property type="match status" value="1"/>
</dbReference>
<reference evidence="15 16" key="1">
    <citation type="submission" date="2023-02" db="EMBL/GenBank/DDBJ databases">
        <title>Oceanobacillus kimchii IFOP_LL358 isolated form Alexandrium catenella lab strain.</title>
        <authorList>
            <person name="Gajardo G."/>
            <person name="Ueki S."/>
            <person name="Maruyama F."/>
        </authorList>
    </citation>
    <scope>NUCLEOTIDE SEQUENCE [LARGE SCALE GENOMIC DNA]</scope>
    <source>
        <strain evidence="15 16">IFOP_LL358</strain>
    </source>
</reference>
<dbReference type="Pfam" id="PF00289">
    <property type="entry name" value="Biotin_carb_N"/>
    <property type="match status" value="1"/>
</dbReference>
<dbReference type="NCBIfam" id="TIGR00514">
    <property type="entry name" value="accC"/>
    <property type="match status" value="1"/>
</dbReference>
<sequence length="455" mass="50373">MIKKLLIANRGEIAVRIIRACKEMNIETVAIYSEADSESLHVQLADEAYCIGPKLSKDSYLNITNIMSVATLTGVDAIHPGYGFLAENADFAEICRACNITFVGPTPKAIQQMGIKDVAKETMKNANVPVVPGSEGIVDTIEDAIEVANDIGYPVIIKATAGGGGKGIRVAHNEEDLVKGMEITQKEAETAFGNPGVYLEKFIEDFRHVEIQILADTHGNVVHLGERDCSIQRRLQKLIEESPSPALNESIRAKMGEASVKAAKAVEYVGAGTIEYIFDRKTNEFYFMEMNTRIQVEHPVTEMVTGIDLIKEQINVANGEKLSVDQSDITMEGWAIECRINAENPYQNFMPSAGEIEMYLPPGGLGVRIDSGAYSGYRIPPYYDSMIAKLITYASTREEAISKMKRALDEFVVEGVFTTIPFHYQIMNHPIFQEGDFNTNFLTEYPILQETDDSE</sequence>
<dbReference type="InterPro" id="IPR016185">
    <property type="entry name" value="PreATP-grasp_dom_sf"/>
</dbReference>
<dbReference type="PROSITE" id="PS50975">
    <property type="entry name" value="ATP_GRASP"/>
    <property type="match status" value="1"/>
</dbReference>
<dbReference type="Pfam" id="PF02786">
    <property type="entry name" value="CPSase_L_D2"/>
    <property type="match status" value="1"/>
</dbReference>
<evidence type="ECO:0000256" key="7">
    <source>
        <dbReference type="ARBA" id="ARBA00022741"/>
    </source>
</evidence>
<accession>A0ABQ5TLD3</accession>
<evidence type="ECO:0000256" key="4">
    <source>
        <dbReference type="ARBA" id="ARBA00013263"/>
    </source>
</evidence>
<feature type="domain" description="ATP-grasp" evidence="13">
    <location>
        <begin position="120"/>
        <end position="318"/>
    </location>
</feature>
<dbReference type="InterPro" id="IPR005479">
    <property type="entry name" value="CPAse_ATP-bd"/>
</dbReference>
<evidence type="ECO:0000256" key="2">
    <source>
        <dbReference type="ARBA" id="ARBA00004956"/>
    </source>
</evidence>
<comment type="caution">
    <text evidence="15">The sequence shown here is derived from an EMBL/GenBank/DDBJ whole genome shotgun (WGS) entry which is preliminary data.</text>
</comment>
<protein>
    <recommendedName>
        <fullName evidence="4 12">Biotin carboxylase</fullName>
        <ecNumber evidence="4 12">6.3.4.14</ecNumber>
    </recommendedName>
    <alternativeName>
        <fullName evidence="12">Acetyl-coenzyme A carboxylase biotin carboxylase subunit A</fullName>
    </alternativeName>
</protein>
<proteinExistence type="predicted"/>
<dbReference type="InterPro" id="IPR005481">
    <property type="entry name" value="BC-like_N"/>
</dbReference>
<gene>
    <name evidence="15" type="primary">accC</name>
    <name evidence="15" type="ORF">MACH08_23230</name>
</gene>
<evidence type="ECO:0000256" key="9">
    <source>
        <dbReference type="ARBA" id="ARBA00022842"/>
    </source>
</evidence>
<dbReference type="PROSITE" id="PS00867">
    <property type="entry name" value="CPSASE_2"/>
    <property type="match status" value="1"/>
</dbReference>
<dbReference type="SUPFAM" id="SSF56059">
    <property type="entry name" value="Glutathione synthetase ATP-binding domain-like"/>
    <property type="match status" value="1"/>
</dbReference>
<dbReference type="Proteomes" id="UP001275436">
    <property type="component" value="Unassembled WGS sequence"/>
</dbReference>
<evidence type="ECO:0000259" key="14">
    <source>
        <dbReference type="PROSITE" id="PS50979"/>
    </source>
</evidence>
<evidence type="ECO:0000256" key="12">
    <source>
        <dbReference type="RuleBase" id="RU365063"/>
    </source>
</evidence>
<dbReference type="InterPro" id="IPR011764">
    <property type="entry name" value="Biotin_carboxylation_dom"/>
</dbReference>
<evidence type="ECO:0000256" key="5">
    <source>
        <dbReference type="ARBA" id="ARBA00022598"/>
    </source>
</evidence>
<dbReference type="InterPro" id="IPR011054">
    <property type="entry name" value="Rudment_hybrid_motif"/>
</dbReference>
<dbReference type="InterPro" id="IPR051602">
    <property type="entry name" value="ACC_Biotin_Carboxylase"/>
</dbReference>
<evidence type="ECO:0000313" key="15">
    <source>
        <dbReference type="EMBL" id="GLO66539.1"/>
    </source>
</evidence>
<keyword evidence="6" id="KW-0479">Metal-binding</keyword>
<comment type="catalytic activity">
    <reaction evidence="10 12">
        <text>N(6)-biotinyl-L-lysyl-[protein] + hydrogencarbonate + ATP = N(6)-carboxybiotinyl-L-lysyl-[protein] + ADP + phosphate + H(+)</text>
        <dbReference type="Rhea" id="RHEA:13501"/>
        <dbReference type="Rhea" id="RHEA-COMP:10505"/>
        <dbReference type="Rhea" id="RHEA-COMP:10506"/>
        <dbReference type="ChEBI" id="CHEBI:15378"/>
        <dbReference type="ChEBI" id="CHEBI:17544"/>
        <dbReference type="ChEBI" id="CHEBI:30616"/>
        <dbReference type="ChEBI" id="CHEBI:43474"/>
        <dbReference type="ChEBI" id="CHEBI:83144"/>
        <dbReference type="ChEBI" id="CHEBI:83145"/>
        <dbReference type="ChEBI" id="CHEBI:456216"/>
        <dbReference type="EC" id="6.3.4.14"/>
    </reaction>
</comment>
<keyword evidence="9" id="KW-0460">Magnesium</keyword>
<evidence type="ECO:0000256" key="6">
    <source>
        <dbReference type="ARBA" id="ARBA00022723"/>
    </source>
</evidence>
<keyword evidence="16" id="KW-1185">Reference proteome</keyword>
<dbReference type="InterPro" id="IPR011761">
    <property type="entry name" value="ATP-grasp"/>
</dbReference>
<keyword evidence="7 11" id="KW-0547">Nucleotide-binding</keyword>
<evidence type="ECO:0000256" key="8">
    <source>
        <dbReference type="ARBA" id="ARBA00022840"/>
    </source>
</evidence>
<keyword evidence="12" id="KW-0092">Biotin</keyword>
<evidence type="ECO:0000256" key="1">
    <source>
        <dbReference type="ARBA" id="ARBA00003761"/>
    </source>
</evidence>
<keyword evidence="12" id="KW-0276">Fatty acid metabolism</keyword>
<dbReference type="PANTHER" id="PTHR48095:SF2">
    <property type="entry name" value="BIOTIN CARBOXYLASE, CHLOROPLASTIC"/>
    <property type="match status" value="1"/>
</dbReference>
<dbReference type="PROSITE" id="PS50979">
    <property type="entry name" value="BC"/>
    <property type="match status" value="1"/>
</dbReference>
<dbReference type="InterPro" id="IPR004549">
    <property type="entry name" value="Acetyl_CoA_COase_biotin_COase"/>
</dbReference>
<dbReference type="EMBL" id="BSKO01000001">
    <property type="protein sequence ID" value="GLO66539.1"/>
    <property type="molecule type" value="Genomic_DNA"/>
</dbReference>
<evidence type="ECO:0000313" key="16">
    <source>
        <dbReference type="Proteomes" id="UP001275436"/>
    </source>
</evidence>
<dbReference type="SUPFAM" id="SSF52440">
    <property type="entry name" value="PreATP-grasp domain"/>
    <property type="match status" value="1"/>
</dbReference>
<dbReference type="PROSITE" id="PS00866">
    <property type="entry name" value="CPSASE_1"/>
    <property type="match status" value="1"/>
</dbReference>
<keyword evidence="8 11" id="KW-0067">ATP-binding</keyword>
<dbReference type="EC" id="6.3.4.14" evidence="4 12"/>
<dbReference type="InterPro" id="IPR005482">
    <property type="entry name" value="Biotin_COase_C"/>
</dbReference>
<dbReference type="Gene3D" id="3.30.470.20">
    <property type="entry name" value="ATP-grasp fold, B domain"/>
    <property type="match status" value="1"/>
</dbReference>
<comment type="subunit">
    <text evidence="3 12">Acetyl-CoA carboxylase is a heterohexamer of biotin carboxyl carrier protein, biotin carboxylase and the two subunits of carboxyl transferase in a 2:2 complex.</text>
</comment>
<organism evidence="15 16">
    <name type="scientific">Oceanobacillus kimchii</name>
    <dbReference type="NCBI Taxonomy" id="746691"/>
    <lineage>
        <taxon>Bacteria</taxon>
        <taxon>Bacillati</taxon>
        <taxon>Bacillota</taxon>
        <taxon>Bacilli</taxon>
        <taxon>Bacillales</taxon>
        <taxon>Bacillaceae</taxon>
        <taxon>Oceanobacillus</taxon>
    </lineage>
</organism>